<protein>
    <submittedName>
        <fullName evidence="5">Ni/Fe hydrogenase subunit beta</fullName>
    </submittedName>
</protein>
<dbReference type="PROSITE" id="PS00198">
    <property type="entry name" value="4FE4S_FER_1"/>
    <property type="match status" value="1"/>
</dbReference>
<dbReference type="SUPFAM" id="SSF46548">
    <property type="entry name" value="alpha-helical ferredoxin"/>
    <property type="match status" value="1"/>
</dbReference>
<dbReference type="PROSITE" id="PS51379">
    <property type="entry name" value="4FE4S_FER_2"/>
    <property type="match status" value="2"/>
</dbReference>
<accession>A0A1X0XXY3</accession>
<dbReference type="AlphaFoldDB" id="A0A1X0XXY3"/>
<dbReference type="PANTHER" id="PTHR40447">
    <property type="entry name" value="ANAEROBIC SULFITE REDUCTASE SUBUNIT A"/>
    <property type="match status" value="1"/>
</dbReference>
<name>A0A1X0XXY3_9BACT</name>
<dbReference type="STRING" id="1969733.B5V00_12780"/>
<dbReference type="PANTHER" id="PTHR40447:SF1">
    <property type="entry name" value="ANAEROBIC SULFITE REDUCTASE SUBUNIT A"/>
    <property type="match status" value="1"/>
</dbReference>
<keyword evidence="1" id="KW-0479">Metal-binding</keyword>
<evidence type="ECO:0000313" key="6">
    <source>
        <dbReference type="Proteomes" id="UP000193136"/>
    </source>
</evidence>
<dbReference type="InterPro" id="IPR017900">
    <property type="entry name" value="4Fe4S_Fe_S_CS"/>
</dbReference>
<dbReference type="GO" id="GO:0046872">
    <property type="term" value="F:metal ion binding"/>
    <property type="evidence" value="ECO:0007669"/>
    <property type="project" value="UniProtKB-KW"/>
</dbReference>
<evidence type="ECO:0000256" key="2">
    <source>
        <dbReference type="ARBA" id="ARBA00023004"/>
    </source>
</evidence>
<proteinExistence type="predicted"/>
<evidence type="ECO:0000256" key="3">
    <source>
        <dbReference type="ARBA" id="ARBA00023014"/>
    </source>
</evidence>
<evidence type="ECO:0000256" key="1">
    <source>
        <dbReference type="ARBA" id="ARBA00022723"/>
    </source>
</evidence>
<organism evidence="5 6">
    <name type="scientific">Geothermobacter hydrogeniphilus</name>
    <dbReference type="NCBI Taxonomy" id="1969733"/>
    <lineage>
        <taxon>Bacteria</taxon>
        <taxon>Pseudomonadati</taxon>
        <taxon>Thermodesulfobacteriota</taxon>
        <taxon>Desulfuromonadia</taxon>
        <taxon>Desulfuromonadales</taxon>
        <taxon>Geothermobacteraceae</taxon>
        <taxon>Geothermobacter</taxon>
    </lineage>
</organism>
<keyword evidence="3" id="KW-0411">Iron-sulfur</keyword>
<reference evidence="5 6" key="1">
    <citation type="submission" date="2017-03" db="EMBL/GenBank/DDBJ databases">
        <title>Genome sequence of Geothermobacter sp. EPR-M, Deep-Sea Iron Reducer.</title>
        <authorList>
            <person name="Tully B."/>
            <person name="Savalia P."/>
            <person name="Abuyen K."/>
            <person name="Baughan C."/>
            <person name="Romero E."/>
            <person name="Ronkowski C."/>
            <person name="Torres B."/>
            <person name="Tremblay J."/>
            <person name="Trujillo A."/>
            <person name="Tyler M."/>
            <person name="Perez-Rodriguez I."/>
            <person name="Amend J."/>
        </authorList>
    </citation>
    <scope>NUCLEOTIDE SEQUENCE [LARGE SCALE GENOMIC DNA]</scope>
    <source>
        <strain evidence="5 6">EPR-M</strain>
    </source>
</reference>
<evidence type="ECO:0000313" key="5">
    <source>
        <dbReference type="EMBL" id="ORJ57699.1"/>
    </source>
</evidence>
<gene>
    <name evidence="5" type="ORF">B5V00_12780</name>
</gene>
<evidence type="ECO:0000259" key="4">
    <source>
        <dbReference type="PROSITE" id="PS51379"/>
    </source>
</evidence>
<feature type="domain" description="4Fe-4S ferredoxin-type" evidence="4">
    <location>
        <begin position="223"/>
        <end position="253"/>
    </location>
</feature>
<dbReference type="Pfam" id="PF17179">
    <property type="entry name" value="Fer4_22"/>
    <property type="match status" value="1"/>
</dbReference>
<keyword evidence="6" id="KW-1185">Reference proteome</keyword>
<feature type="domain" description="4Fe-4S ferredoxin-type" evidence="4">
    <location>
        <begin position="301"/>
        <end position="331"/>
    </location>
</feature>
<keyword evidence="2" id="KW-0408">Iron</keyword>
<dbReference type="GO" id="GO:0051536">
    <property type="term" value="F:iron-sulfur cluster binding"/>
    <property type="evidence" value="ECO:0007669"/>
    <property type="project" value="UniProtKB-KW"/>
</dbReference>
<sequence length="340" mass="39176">MIAKTKLADLVSFLALCGKVVGPVPLGHGQFKFAEVRSLAEMALDYIPTILPPKKYFMPQYETLLRYDGADGQQMQAVVEVEELVLFGVHTCDLAGIQCLNVVFSDRPRDLHYMIRKNHITLIGLECSDYCDSYASCAMLRNHLPKGGYDLFFSELSDGYFVDIKTQKGEQLVEESGLFEPVSDAAREQLQELRRAKKQIFRSEVPIRYQDIPRLFDETFDSDVWTRIGEKCLSCGNCTNVCPTCYCFDVMDEPDLDLTRGRRIRVWDSCQHETFAKVAGDESFREQRSDRKRHRFNRKFRYPMKRYKRMFCTGCGRCSRSCMAKIDLKETLGALMEERG</sequence>
<dbReference type="InterPro" id="IPR017896">
    <property type="entry name" value="4Fe4S_Fe-S-bd"/>
</dbReference>
<dbReference type="EMBL" id="NAAD01000017">
    <property type="protein sequence ID" value="ORJ57699.1"/>
    <property type="molecule type" value="Genomic_DNA"/>
</dbReference>
<dbReference type="Proteomes" id="UP000193136">
    <property type="component" value="Unassembled WGS sequence"/>
</dbReference>
<comment type="caution">
    <text evidence="5">The sequence shown here is derived from an EMBL/GenBank/DDBJ whole genome shotgun (WGS) entry which is preliminary data.</text>
</comment>